<dbReference type="PANTHER" id="PTHR28060:SF1">
    <property type="entry name" value="ATP SYNTHASE SUBUNIT J, MITOCHONDRIAL"/>
    <property type="match status" value="1"/>
</dbReference>
<keyword evidence="1" id="KW-1133">Transmembrane helix</keyword>
<evidence type="ECO:0000313" key="2">
    <source>
        <dbReference type="EMBL" id="KAH6596245.1"/>
    </source>
</evidence>
<dbReference type="Proteomes" id="UP001648503">
    <property type="component" value="Unassembled WGS sequence"/>
</dbReference>
<dbReference type="PANTHER" id="PTHR28060">
    <property type="entry name" value="ATP SYNTHASE SUBUNIT J, MITOCHONDRIAL"/>
    <property type="match status" value="1"/>
</dbReference>
<evidence type="ECO:0000313" key="3">
    <source>
        <dbReference type="Proteomes" id="UP001648503"/>
    </source>
</evidence>
<evidence type="ECO:0000256" key="1">
    <source>
        <dbReference type="SAM" id="Phobius"/>
    </source>
</evidence>
<dbReference type="EMBL" id="JAFCIX010000242">
    <property type="protein sequence ID" value="KAH6596245.1"/>
    <property type="molecule type" value="Genomic_DNA"/>
</dbReference>
<protein>
    <recommendedName>
        <fullName evidence="4">ATP synthase subunit e, mitochondrial</fullName>
    </recommendedName>
</protein>
<keyword evidence="1" id="KW-0812">Transmembrane</keyword>
<gene>
    <name evidence="2" type="ORF">BASA50_005287</name>
</gene>
<dbReference type="InterPro" id="IPR006995">
    <property type="entry name" value="ATP_synth_F0_jsu"/>
</dbReference>
<evidence type="ECO:0008006" key="4">
    <source>
        <dbReference type="Google" id="ProtNLM"/>
    </source>
</evidence>
<keyword evidence="3" id="KW-1185">Reference proteome</keyword>
<comment type="caution">
    <text evidence="2">The sequence shown here is derived from an EMBL/GenBank/DDBJ whole genome shotgun (WGS) entry which is preliminary data.</text>
</comment>
<feature type="transmembrane region" description="Helical" evidence="1">
    <location>
        <begin position="22"/>
        <end position="41"/>
    </location>
</feature>
<sequence length="84" mass="9538">MSAASYPTLLGMKIYKTNFLKLYFPFFMSGSTAYFGIAYVHTKLSNAPDNKWVDIVQNVENANVQQTLRSDATEYLKKLHSGNH</sequence>
<name>A0ABQ8FD89_9FUNG</name>
<accession>A0ABQ8FD89</accession>
<organism evidence="2 3">
    <name type="scientific">Batrachochytrium salamandrivorans</name>
    <dbReference type="NCBI Taxonomy" id="1357716"/>
    <lineage>
        <taxon>Eukaryota</taxon>
        <taxon>Fungi</taxon>
        <taxon>Fungi incertae sedis</taxon>
        <taxon>Chytridiomycota</taxon>
        <taxon>Chytridiomycota incertae sedis</taxon>
        <taxon>Chytridiomycetes</taxon>
        <taxon>Rhizophydiales</taxon>
        <taxon>Rhizophydiales incertae sedis</taxon>
        <taxon>Batrachochytrium</taxon>
    </lineage>
</organism>
<reference evidence="2 3" key="1">
    <citation type="submission" date="2021-02" db="EMBL/GenBank/DDBJ databases">
        <title>Variation within the Batrachochytrium salamandrivorans European outbreak.</title>
        <authorList>
            <person name="Kelly M."/>
            <person name="Pasmans F."/>
            <person name="Shea T.P."/>
            <person name="Munoz J.F."/>
            <person name="Carranza S."/>
            <person name="Cuomo C.A."/>
            <person name="Martel A."/>
        </authorList>
    </citation>
    <scope>NUCLEOTIDE SEQUENCE [LARGE SCALE GENOMIC DNA]</scope>
    <source>
        <strain evidence="2 3">AMFP18/2</strain>
    </source>
</reference>
<keyword evidence="1" id="KW-0472">Membrane</keyword>
<proteinExistence type="predicted"/>